<organism evidence="1 2">
    <name type="scientific">Vanilla planifolia</name>
    <name type="common">Vanilla</name>
    <dbReference type="NCBI Taxonomy" id="51239"/>
    <lineage>
        <taxon>Eukaryota</taxon>
        <taxon>Viridiplantae</taxon>
        <taxon>Streptophyta</taxon>
        <taxon>Embryophyta</taxon>
        <taxon>Tracheophyta</taxon>
        <taxon>Spermatophyta</taxon>
        <taxon>Magnoliopsida</taxon>
        <taxon>Liliopsida</taxon>
        <taxon>Asparagales</taxon>
        <taxon>Orchidaceae</taxon>
        <taxon>Vanilloideae</taxon>
        <taxon>Vanilleae</taxon>
        <taxon>Vanilla</taxon>
    </lineage>
</organism>
<proteinExistence type="predicted"/>
<sequence>MGPNCSGWVRFQSWEEICPAAMSDPEGSVIKSGVNGRGICFSGWYESGDKVGIDTNEWRRRRCIPNVRLDAIVWGPPRRDPDS</sequence>
<protein>
    <submittedName>
        <fullName evidence="1">Uncharacterized protein</fullName>
    </submittedName>
</protein>
<dbReference type="Proteomes" id="UP000639772">
    <property type="component" value="Unassembled WGS sequence"/>
</dbReference>
<comment type="caution">
    <text evidence="1">The sequence shown here is derived from an EMBL/GenBank/DDBJ whole genome shotgun (WGS) entry which is preliminary data.</text>
</comment>
<evidence type="ECO:0000313" key="1">
    <source>
        <dbReference type="EMBL" id="KAG0484161.1"/>
    </source>
</evidence>
<name>A0A835R257_VANPL</name>
<evidence type="ECO:0000313" key="2">
    <source>
        <dbReference type="Proteomes" id="UP000639772"/>
    </source>
</evidence>
<reference evidence="1 2" key="1">
    <citation type="journal article" date="2020" name="Nat. Food">
        <title>A phased Vanilla planifolia genome enables genetic improvement of flavour and production.</title>
        <authorList>
            <person name="Hasing T."/>
            <person name="Tang H."/>
            <person name="Brym M."/>
            <person name="Khazi F."/>
            <person name="Huang T."/>
            <person name="Chambers A.H."/>
        </authorList>
    </citation>
    <scope>NUCLEOTIDE SEQUENCE [LARGE SCALE GENOMIC DNA]</scope>
    <source>
        <tissue evidence="1">Leaf</tissue>
    </source>
</reference>
<gene>
    <name evidence="1" type="ORF">HPP92_012245</name>
</gene>
<accession>A0A835R257</accession>
<dbReference type="AlphaFoldDB" id="A0A835R257"/>
<dbReference type="EMBL" id="JADCNM010000005">
    <property type="protein sequence ID" value="KAG0484161.1"/>
    <property type="molecule type" value="Genomic_DNA"/>
</dbReference>